<accession>A0A6B1FUA1</accession>
<dbReference type="GO" id="GO:0010411">
    <property type="term" value="P:xyloglucan metabolic process"/>
    <property type="evidence" value="ECO:0007669"/>
    <property type="project" value="TreeGrafter"/>
</dbReference>
<dbReference type="PANTHER" id="PTHR43739:SF5">
    <property type="entry name" value="EXO-ALPHA-SIALIDASE"/>
    <property type="match status" value="1"/>
</dbReference>
<organism evidence="3">
    <name type="scientific">Caldilineaceae bacterium SB0675_bin_29</name>
    <dbReference type="NCBI Taxonomy" id="2605266"/>
    <lineage>
        <taxon>Bacteria</taxon>
        <taxon>Bacillati</taxon>
        <taxon>Chloroflexota</taxon>
        <taxon>Caldilineae</taxon>
        <taxon>Caldilineales</taxon>
        <taxon>Caldilineaceae</taxon>
    </lineage>
</organism>
<dbReference type="EMBL" id="VYDA01000204">
    <property type="protein sequence ID" value="MYH61202.1"/>
    <property type="molecule type" value="Genomic_DNA"/>
</dbReference>
<dbReference type="PANTHER" id="PTHR43739">
    <property type="entry name" value="XYLOGLUCANASE (EUROFUNG)"/>
    <property type="match status" value="1"/>
</dbReference>
<dbReference type="InterPro" id="IPR031778">
    <property type="entry name" value="Sortilin_N"/>
</dbReference>
<feature type="domain" description="Sortilin N-terminal" evidence="2">
    <location>
        <begin position="51"/>
        <end position="158"/>
    </location>
</feature>
<proteinExistence type="predicted"/>
<dbReference type="SUPFAM" id="SSF110296">
    <property type="entry name" value="Oligoxyloglucan reducing end-specific cellobiohydrolase"/>
    <property type="match status" value="1"/>
</dbReference>
<evidence type="ECO:0000256" key="1">
    <source>
        <dbReference type="ARBA" id="ARBA00022737"/>
    </source>
</evidence>
<name>A0A6B1FUA1_9CHLR</name>
<dbReference type="Pfam" id="PF15902">
    <property type="entry name" value="Sortilin-Vps10"/>
    <property type="match status" value="1"/>
</dbReference>
<comment type="caution">
    <text evidence="3">The sequence shown here is derived from an EMBL/GenBank/DDBJ whole genome shotgun (WGS) entry which is preliminary data.</text>
</comment>
<protein>
    <recommendedName>
        <fullName evidence="2">Sortilin N-terminal domain-containing protein</fullName>
    </recommendedName>
</protein>
<dbReference type="Gene3D" id="2.130.10.10">
    <property type="entry name" value="YVTN repeat-like/Quinoprotein amine dehydrogenase"/>
    <property type="match status" value="2"/>
</dbReference>
<evidence type="ECO:0000313" key="3">
    <source>
        <dbReference type="EMBL" id="MYH61202.1"/>
    </source>
</evidence>
<reference evidence="3" key="1">
    <citation type="submission" date="2019-09" db="EMBL/GenBank/DDBJ databases">
        <title>Characterisation of the sponge microbiome using genome-centric metagenomics.</title>
        <authorList>
            <person name="Engelberts J.P."/>
            <person name="Robbins S.J."/>
            <person name="De Goeij J.M."/>
            <person name="Aranda M."/>
            <person name="Bell S.C."/>
            <person name="Webster N.S."/>
        </authorList>
    </citation>
    <scope>NUCLEOTIDE SEQUENCE</scope>
    <source>
        <strain evidence="3">SB0675_bin_29</strain>
    </source>
</reference>
<evidence type="ECO:0000259" key="2">
    <source>
        <dbReference type="Pfam" id="PF15902"/>
    </source>
</evidence>
<gene>
    <name evidence="3" type="ORF">F4148_05400</name>
</gene>
<dbReference type="InterPro" id="IPR015943">
    <property type="entry name" value="WD40/YVTN_repeat-like_dom_sf"/>
</dbReference>
<dbReference type="AlphaFoldDB" id="A0A6B1FUA1"/>
<sequence>MAKVCQPGNTVSTLVSSSSRILISQRFQKAQLEGGSKVTANPTIFAGTIGQSVWRSHDGGDSWERASQGLFMESDIRAIAVDPGDSAVLYAGTEAGIYSTRDGGDSWAQVDSPMNDLEIWAIAIDPANSDTIFAGTCPSALFRSQDGGSSWQKLDVELAEECEGVPITPRVTIILFDPEDSQTVYAGIEIDGMRISRDGGDTWEEGSEGLSSLDIHGLAVVPGSPKTLVAATNNDVCVTTDMQNWTPLEVRDHYPWPYCRGVIHLSNGDSRIWVGAGNGPPGDEGGLFHSGDLGKTWERADLGGVANSTIWAVSHNPASPDWIVAYSVAGQIYRSTDRGHSWTKLEREFGEVRAVALAV</sequence>
<dbReference type="InterPro" id="IPR052025">
    <property type="entry name" value="Xyloglucanase_GH74"/>
</dbReference>
<keyword evidence="1" id="KW-0677">Repeat</keyword>